<dbReference type="AlphaFoldDB" id="A0A9P0YXF9"/>
<dbReference type="Proteomes" id="UP001152484">
    <property type="component" value="Unassembled WGS sequence"/>
</dbReference>
<organism evidence="3 4">
    <name type="scientific">Cuscuta europaea</name>
    <name type="common">European dodder</name>
    <dbReference type="NCBI Taxonomy" id="41803"/>
    <lineage>
        <taxon>Eukaryota</taxon>
        <taxon>Viridiplantae</taxon>
        <taxon>Streptophyta</taxon>
        <taxon>Embryophyta</taxon>
        <taxon>Tracheophyta</taxon>
        <taxon>Spermatophyta</taxon>
        <taxon>Magnoliopsida</taxon>
        <taxon>eudicotyledons</taxon>
        <taxon>Gunneridae</taxon>
        <taxon>Pentapetalae</taxon>
        <taxon>asterids</taxon>
        <taxon>lamiids</taxon>
        <taxon>Solanales</taxon>
        <taxon>Convolvulaceae</taxon>
        <taxon>Cuscuteae</taxon>
        <taxon>Cuscuta</taxon>
        <taxon>Cuscuta subgen. Cuscuta</taxon>
    </lineage>
</organism>
<proteinExistence type="predicted"/>
<keyword evidence="1" id="KW-0175">Coiled coil</keyword>
<feature type="region of interest" description="Disordered" evidence="2">
    <location>
        <begin position="1"/>
        <end position="21"/>
    </location>
</feature>
<keyword evidence="4" id="KW-1185">Reference proteome</keyword>
<evidence type="ECO:0000313" key="4">
    <source>
        <dbReference type="Proteomes" id="UP001152484"/>
    </source>
</evidence>
<comment type="caution">
    <text evidence="3">The sequence shown here is derived from an EMBL/GenBank/DDBJ whole genome shotgun (WGS) entry which is preliminary data.</text>
</comment>
<protein>
    <submittedName>
        <fullName evidence="3">Uncharacterized protein</fullName>
    </submittedName>
</protein>
<evidence type="ECO:0000313" key="3">
    <source>
        <dbReference type="EMBL" id="CAH9078658.1"/>
    </source>
</evidence>
<accession>A0A9P0YXF9</accession>
<dbReference type="EMBL" id="CAMAPE010000010">
    <property type="protein sequence ID" value="CAH9078658.1"/>
    <property type="molecule type" value="Genomic_DNA"/>
</dbReference>
<reference evidence="3" key="1">
    <citation type="submission" date="2022-07" db="EMBL/GenBank/DDBJ databases">
        <authorList>
            <person name="Macas J."/>
            <person name="Novak P."/>
            <person name="Neumann P."/>
        </authorList>
    </citation>
    <scope>NUCLEOTIDE SEQUENCE</scope>
</reference>
<gene>
    <name evidence="3" type="ORF">CEURO_LOCUS6880</name>
</gene>
<evidence type="ECO:0000256" key="1">
    <source>
        <dbReference type="SAM" id="Coils"/>
    </source>
</evidence>
<feature type="coiled-coil region" evidence="1">
    <location>
        <begin position="28"/>
        <end position="58"/>
    </location>
</feature>
<sequence>MGSQSWRILKNSRGASSSSQAVVSEEWVVRHERELQRERELREEESKIEKKLEVMKSQMNALFATWRPLTQPQMHGFQFYPTVFRNAN</sequence>
<name>A0A9P0YXF9_CUSEU</name>
<evidence type="ECO:0000256" key="2">
    <source>
        <dbReference type="SAM" id="MobiDB-lite"/>
    </source>
</evidence>